<accession>A0A8I6Z4N4</accession>
<protein>
    <recommendedName>
        <fullName evidence="7">TF-B3 domain-containing protein</fullName>
    </recommendedName>
</protein>
<keyword evidence="9" id="KW-1185">Reference proteome</keyword>
<dbReference type="Gramene" id="HORVU.MOREX.r2.6HG0520550.1">
    <property type="protein sequence ID" value="HORVU.MOREX.r2.6HG0520550.1"/>
    <property type="gene ID" value="HORVU.MOREX.r2.6HG0520550"/>
</dbReference>
<sequence length="537" mass="61258">MPLSSERYTLHDDEYSYKSLEDNNKHFLMLMLGDFQHKMIIPKECVRCLKGEMPGEINLETRNMDSYTIKVVKYQEKHVLTVGWPQFVKNFHLQLGDSLLFRYSGDSLFSIVIFDKLGREKASSVVVNPFPPQVQGRRNEIGSARKMNALGETCEIWDDHQYMNLDDEKKYFLMRMMGDFQDEMIIQKEFVHRFKGEIPGEIELQTKNKCTYKIKVVKNQEGQLVLAAGWGRFIEKFSLQTRDSIILFSYNGKSQFSVIILDQLGREKASSVVNPFPPRALERHTNCAETVSQHPSDGHPLPVERLVQSTDAAANILHRPTQIPETADCSLPLMIMPSTAHFDVHHQQQAMLMQPPLNHSSSSEASAGEGDGSFSSHDHVQNALGFVRVVRRKYGLTSSQKKQRKDGYITTHRTKLTSAQEQQVKDMVQTIRSRIGDIIIFVALMGRANVLSGFSLTIPVRYGEEYFGDGKVICFQLGNKKWNVSFSSSRKDYRVETGWKKFVKDNCLKLGDICLFEPLSNQGSTMEVHIIRVNDGN</sequence>
<reference evidence="9" key="1">
    <citation type="journal article" date="2012" name="Nature">
        <title>A physical, genetic and functional sequence assembly of the barley genome.</title>
        <authorList>
            <consortium name="The International Barley Genome Sequencing Consortium"/>
            <person name="Mayer K.F."/>
            <person name="Waugh R."/>
            <person name="Brown J.W."/>
            <person name="Schulman A."/>
            <person name="Langridge P."/>
            <person name="Platzer M."/>
            <person name="Fincher G.B."/>
            <person name="Muehlbauer G.J."/>
            <person name="Sato K."/>
            <person name="Close T.J."/>
            <person name="Wise R.P."/>
            <person name="Stein N."/>
        </authorList>
    </citation>
    <scope>NUCLEOTIDE SEQUENCE [LARGE SCALE GENOMIC DNA]</scope>
    <source>
        <strain evidence="9">cv. Morex</strain>
    </source>
</reference>
<keyword evidence="2" id="KW-0805">Transcription regulation</keyword>
<evidence type="ECO:0000256" key="4">
    <source>
        <dbReference type="ARBA" id="ARBA00023163"/>
    </source>
</evidence>
<evidence type="ECO:0000313" key="8">
    <source>
        <dbReference type="EnsemblPlants" id="HORVU.MOREX.r3.6HG0627200.1"/>
    </source>
</evidence>
<dbReference type="AlphaFoldDB" id="A0A8I6Z4N4"/>
<name>A0A8I6Z4N4_HORVV</name>
<evidence type="ECO:0000313" key="9">
    <source>
        <dbReference type="Proteomes" id="UP000011116"/>
    </source>
</evidence>
<proteinExistence type="predicted"/>
<feature type="domain" description="TF-B3" evidence="7">
    <location>
        <begin position="24"/>
        <end position="117"/>
    </location>
</feature>
<feature type="region of interest" description="Disordered" evidence="6">
    <location>
        <begin position="355"/>
        <end position="375"/>
    </location>
</feature>
<dbReference type="SMR" id="A0A8I6Z4N4"/>
<feature type="compositionally biased region" description="Low complexity" evidence="6">
    <location>
        <begin position="360"/>
        <end position="375"/>
    </location>
</feature>
<keyword evidence="4" id="KW-0804">Transcription</keyword>
<dbReference type="PANTHER" id="PTHR31391">
    <property type="entry name" value="B3 DOMAIN-CONTAINING PROTEIN OS11G0197600-RELATED"/>
    <property type="match status" value="1"/>
</dbReference>
<dbReference type="Gene3D" id="2.40.330.10">
    <property type="entry name" value="DNA-binding pseudobarrel domain"/>
    <property type="match status" value="3"/>
</dbReference>
<evidence type="ECO:0000256" key="5">
    <source>
        <dbReference type="ARBA" id="ARBA00023242"/>
    </source>
</evidence>
<dbReference type="EnsemblPlants" id="HORVU.MOREX.r3.6HG0627200.1">
    <property type="protein sequence ID" value="HORVU.MOREX.r3.6HG0627200.1"/>
    <property type="gene ID" value="HORVU.MOREX.r3.6HG0627200"/>
</dbReference>
<dbReference type="Gramene" id="HORVU.MOREX.r3.6HG0627200.1">
    <property type="protein sequence ID" value="HORVU.MOREX.r3.6HG0627200.1"/>
    <property type="gene ID" value="HORVU.MOREX.r3.6HG0627200"/>
</dbReference>
<evidence type="ECO:0000256" key="6">
    <source>
        <dbReference type="SAM" id="MobiDB-lite"/>
    </source>
</evidence>
<keyword evidence="5" id="KW-0539">Nucleus</keyword>
<reference evidence="8" key="2">
    <citation type="submission" date="2020-10" db="EMBL/GenBank/DDBJ databases">
        <authorList>
            <person name="Scholz U."/>
            <person name="Mascher M."/>
            <person name="Fiebig A."/>
        </authorList>
    </citation>
    <scope>NUCLEOTIDE SEQUENCE [LARGE SCALE GENOMIC DNA]</scope>
    <source>
        <strain evidence="8">cv. Morex</strain>
    </source>
</reference>
<dbReference type="Pfam" id="PF02362">
    <property type="entry name" value="B3"/>
    <property type="match status" value="3"/>
</dbReference>
<evidence type="ECO:0000256" key="3">
    <source>
        <dbReference type="ARBA" id="ARBA00023125"/>
    </source>
</evidence>
<dbReference type="SMART" id="SM01019">
    <property type="entry name" value="B3"/>
    <property type="match status" value="3"/>
</dbReference>
<organism evidence="8 9">
    <name type="scientific">Hordeum vulgare subsp. vulgare</name>
    <name type="common">Domesticated barley</name>
    <dbReference type="NCBI Taxonomy" id="112509"/>
    <lineage>
        <taxon>Eukaryota</taxon>
        <taxon>Viridiplantae</taxon>
        <taxon>Streptophyta</taxon>
        <taxon>Embryophyta</taxon>
        <taxon>Tracheophyta</taxon>
        <taxon>Spermatophyta</taxon>
        <taxon>Magnoliopsida</taxon>
        <taxon>Liliopsida</taxon>
        <taxon>Poales</taxon>
        <taxon>Poaceae</taxon>
        <taxon>BOP clade</taxon>
        <taxon>Pooideae</taxon>
        <taxon>Triticodae</taxon>
        <taxon>Triticeae</taxon>
        <taxon>Hordeinae</taxon>
        <taxon>Hordeum</taxon>
    </lineage>
</organism>
<reference evidence="8" key="3">
    <citation type="submission" date="2022-01" db="UniProtKB">
        <authorList>
            <consortium name="EnsemblPlants"/>
        </authorList>
    </citation>
    <scope>IDENTIFICATION</scope>
    <source>
        <strain evidence="8">subsp. vulgare</strain>
    </source>
</reference>
<feature type="domain" description="TF-B3" evidence="7">
    <location>
        <begin position="441"/>
        <end position="534"/>
    </location>
</feature>
<dbReference type="InterPro" id="IPR044837">
    <property type="entry name" value="REM16-like"/>
</dbReference>
<evidence type="ECO:0000259" key="7">
    <source>
        <dbReference type="PROSITE" id="PS50863"/>
    </source>
</evidence>
<evidence type="ECO:0000256" key="1">
    <source>
        <dbReference type="ARBA" id="ARBA00004123"/>
    </source>
</evidence>
<dbReference type="PROSITE" id="PS50863">
    <property type="entry name" value="B3"/>
    <property type="match status" value="3"/>
</dbReference>
<feature type="domain" description="TF-B3" evidence="7">
    <location>
        <begin position="169"/>
        <end position="264"/>
    </location>
</feature>
<dbReference type="InterPro" id="IPR015300">
    <property type="entry name" value="DNA-bd_pseudobarrel_sf"/>
</dbReference>
<dbReference type="Proteomes" id="UP000011116">
    <property type="component" value="Chromosome 6H"/>
</dbReference>
<dbReference type="CDD" id="cd10017">
    <property type="entry name" value="B3_DNA"/>
    <property type="match status" value="2"/>
</dbReference>
<dbReference type="GO" id="GO:0003677">
    <property type="term" value="F:DNA binding"/>
    <property type="evidence" value="ECO:0007669"/>
    <property type="project" value="UniProtKB-KW"/>
</dbReference>
<dbReference type="SUPFAM" id="SSF101936">
    <property type="entry name" value="DNA-binding pseudobarrel domain"/>
    <property type="match status" value="3"/>
</dbReference>
<dbReference type="GO" id="GO:0005634">
    <property type="term" value="C:nucleus"/>
    <property type="evidence" value="ECO:0007669"/>
    <property type="project" value="UniProtKB-SubCell"/>
</dbReference>
<dbReference type="PANTHER" id="PTHR31391:SF90">
    <property type="entry name" value="TF-B3 DOMAIN-CONTAINING PROTEIN"/>
    <property type="match status" value="1"/>
</dbReference>
<evidence type="ECO:0000256" key="2">
    <source>
        <dbReference type="ARBA" id="ARBA00023015"/>
    </source>
</evidence>
<dbReference type="InterPro" id="IPR003340">
    <property type="entry name" value="B3_DNA-bd"/>
</dbReference>
<comment type="subcellular location">
    <subcellularLocation>
        <location evidence="1">Nucleus</location>
    </subcellularLocation>
</comment>
<keyword evidence="3" id="KW-0238">DNA-binding</keyword>